<keyword evidence="4" id="KW-1185">Reference proteome</keyword>
<dbReference type="Proteomes" id="UP000193144">
    <property type="component" value="Unassembled WGS sequence"/>
</dbReference>
<evidence type="ECO:0000256" key="1">
    <source>
        <dbReference type="SAM" id="MobiDB-lite"/>
    </source>
</evidence>
<organism evidence="3 4">
    <name type="scientific">Clohesyomyces aquaticus</name>
    <dbReference type="NCBI Taxonomy" id="1231657"/>
    <lineage>
        <taxon>Eukaryota</taxon>
        <taxon>Fungi</taxon>
        <taxon>Dikarya</taxon>
        <taxon>Ascomycota</taxon>
        <taxon>Pezizomycotina</taxon>
        <taxon>Dothideomycetes</taxon>
        <taxon>Pleosporomycetidae</taxon>
        <taxon>Pleosporales</taxon>
        <taxon>Lindgomycetaceae</taxon>
        <taxon>Clohesyomyces</taxon>
    </lineage>
</organism>
<dbReference type="EMBL" id="MCFA01000096">
    <property type="protein sequence ID" value="ORY08704.1"/>
    <property type="molecule type" value="Genomic_DNA"/>
</dbReference>
<evidence type="ECO:0000313" key="3">
    <source>
        <dbReference type="EMBL" id="ORY08704.1"/>
    </source>
</evidence>
<dbReference type="InterPro" id="IPR000210">
    <property type="entry name" value="BTB/POZ_dom"/>
</dbReference>
<dbReference type="SUPFAM" id="SSF54695">
    <property type="entry name" value="POZ domain"/>
    <property type="match status" value="1"/>
</dbReference>
<dbReference type="STRING" id="1231657.A0A1Y1ZEV8"/>
<dbReference type="AlphaFoldDB" id="A0A1Y1ZEV8"/>
<evidence type="ECO:0000313" key="4">
    <source>
        <dbReference type="Proteomes" id="UP000193144"/>
    </source>
</evidence>
<comment type="caution">
    <text evidence="3">The sequence shown here is derived from an EMBL/GenBank/DDBJ whole genome shotgun (WGS) entry which is preliminary data.</text>
</comment>
<protein>
    <recommendedName>
        <fullName evidence="2">BTB domain-containing protein</fullName>
    </recommendedName>
</protein>
<feature type="compositionally biased region" description="Basic residues" evidence="1">
    <location>
        <begin position="128"/>
        <end position="137"/>
    </location>
</feature>
<evidence type="ECO:0000259" key="2">
    <source>
        <dbReference type="PROSITE" id="PS50097"/>
    </source>
</evidence>
<dbReference type="Gene3D" id="3.30.710.10">
    <property type="entry name" value="Potassium Channel Kv1.1, Chain A"/>
    <property type="match status" value="1"/>
</dbReference>
<dbReference type="PANTHER" id="PTHR47843">
    <property type="entry name" value="BTB DOMAIN-CONTAINING PROTEIN-RELATED"/>
    <property type="match status" value="1"/>
</dbReference>
<gene>
    <name evidence="3" type="ORF">BCR34DRAFT_616239</name>
</gene>
<dbReference type="CDD" id="cd18186">
    <property type="entry name" value="BTB_POZ_ZBTB_KLHL-like"/>
    <property type="match status" value="1"/>
</dbReference>
<sequence length="322" mass="36325">MSPSFAEILQSDQFTFYVGAEKRSVTVHSAAIATTSKPMNVLINGRMSEAETRCATLPDIEVDDFHRFCEYAYRGDYTVPSWITHVSEPLPAGQDDEEWKRHAGIPDVSEPVSANIYDNGWDFPATTGKKKKGKKVSRFLESEEPPPPAPAPEPEPEPEPSCLPKFPKSELRNQLHSRKYLTLGNPSTELKGGFNPVFNSSADQNFTPVLLAHARLYAFANVRLVDSLKALALHKLQQTLLNFKLYRKRVGDVIELARYAYSNEHTPDRGSREVDSLRRLVVEYISSEVDIIGECPEFVDLLREGGEFVEDFWDLARTYLIS</sequence>
<name>A0A1Y1ZEV8_9PLEO</name>
<dbReference type="Pfam" id="PF00651">
    <property type="entry name" value="BTB"/>
    <property type="match status" value="1"/>
</dbReference>
<dbReference type="OrthoDB" id="9997739at2759"/>
<proteinExistence type="predicted"/>
<reference evidence="3 4" key="1">
    <citation type="submission" date="2016-07" db="EMBL/GenBank/DDBJ databases">
        <title>Pervasive Adenine N6-methylation of Active Genes in Fungi.</title>
        <authorList>
            <consortium name="DOE Joint Genome Institute"/>
            <person name="Mondo S.J."/>
            <person name="Dannebaum R.O."/>
            <person name="Kuo R.C."/>
            <person name="Labutti K."/>
            <person name="Haridas S."/>
            <person name="Kuo A."/>
            <person name="Salamov A."/>
            <person name="Ahrendt S.R."/>
            <person name="Lipzen A."/>
            <person name="Sullivan W."/>
            <person name="Andreopoulos W.B."/>
            <person name="Clum A."/>
            <person name="Lindquist E."/>
            <person name="Daum C."/>
            <person name="Ramamoorthy G.K."/>
            <person name="Gryganskyi A."/>
            <person name="Culley D."/>
            <person name="Magnuson J.K."/>
            <person name="James T.Y."/>
            <person name="O'Malley M.A."/>
            <person name="Stajich J.E."/>
            <person name="Spatafora J.W."/>
            <person name="Visel A."/>
            <person name="Grigoriev I.V."/>
        </authorList>
    </citation>
    <scope>NUCLEOTIDE SEQUENCE [LARGE SCALE GENOMIC DNA]</scope>
    <source>
        <strain evidence="3 4">CBS 115471</strain>
    </source>
</reference>
<dbReference type="InterPro" id="IPR011333">
    <property type="entry name" value="SKP1/BTB/POZ_sf"/>
</dbReference>
<dbReference type="PROSITE" id="PS50097">
    <property type="entry name" value="BTB"/>
    <property type="match status" value="1"/>
</dbReference>
<feature type="domain" description="BTB" evidence="2">
    <location>
        <begin position="12"/>
        <end position="81"/>
    </location>
</feature>
<accession>A0A1Y1ZEV8</accession>
<feature type="region of interest" description="Disordered" evidence="1">
    <location>
        <begin position="127"/>
        <end position="167"/>
    </location>
</feature>